<comment type="caution">
    <text evidence="1">The sequence shown here is derived from an EMBL/GenBank/DDBJ whole genome shotgun (WGS) entry which is preliminary data.</text>
</comment>
<dbReference type="EMBL" id="JBHSOD010000041">
    <property type="protein sequence ID" value="MFC5888500.1"/>
    <property type="molecule type" value="Genomic_DNA"/>
</dbReference>
<sequence>MIEDFDTWWDTATDEERRQFLDGCLDLDDVPAYPPWWRRPWPVWRETAGTASPFPDIATYQP</sequence>
<dbReference type="RefSeq" id="WP_313763584.1">
    <property type="nucleotide sequence ID" value="NZ_BAAAVH010000113.1"/>
</dbReference>
<organism evidence="1 2">
    <name type="scientific">Kitasatospora aburaviensis</name>
    <dbReference type="NCBI Taxonomy" id="67265"/>
    <lineage>
        <taxon>Bacteria</taxon>
        <taxon>Bacillati</taxon>
        <taxon>Actinomycetota</taxon>
        <taxon>Actinomycetes</taxon>
        <taxon>Kitasatosporales</taxon>
        <taxon>Streptomycetaceae</taxon>
        <taxon>Kitasatospora</taxon>
    </lineage>
</organism>
<dbReference type="Proteomes" id="UP001596067">
    <property type="component" value="Unassembled WGS sequence"/>
</dbReference>
<evidence type="ECO:0000313" key="2">
    <source>
        <dbReference type="Proteomes" id="UP001596067"/>
    </source>
</evidence>
<accession>A0ABW1F3G9</accession>
<name>A0ABW1F3G9_9ACTN</name>
<proteinExistence type="predicted"/>
<gene>
    <name evidence="1" type="ORF">ACFP0N_26385</name>
</gene>
<evidence type="ECO:0000313" key="1">
    <source>
        <dbReference type="EMBL" id="MFC5888500.1"/>
    </source>
</evidence>
<keyword evidence="2" id="KW-1185">Reference proteome</keyword>
<reference evidence="2" key="1">
    <citation type="journal article" date="2019" name="Int. J. Syst. Evol. Microbiol.">
        <title>The Global Catalogue of Microorganisms (GCM) 10K type strain sequencing project: providing services to taxonomists for standard genome sequencing and annotation.</title>
        <authorList>
            <consortium name="The Broad Institute Genomics Platform"/>
            <consortium name="The Broad Institute Genome Sequencing Center for Infectious Disease"/>
            <person name="Wu L."/>
            <person name="Ma J."/>
        </authorList>
    </citation>
    <scope>NUCLEOTIDE SEQUENCE [LARGE SCALE GENOMIC DNA]</scope>
    <source>
        <strain evidence="2">CGMCC 4.1469</strain>
    </source>
</reference>
<protein>
    <submittedName>
        <fullName evidence="1">Uncharacterized protein</fullName>
    </submittedName>
</protein>